<feature type="non-terminal residue" evidence="2">
    <location>
        <position position="37"/>
    </location>
</feature>
<dbReference type="InterPro" id="IPR013530">
    <property type="entry name" value="PAD_C"/>
</dbReference>
<dbReference type="GO" id="GO:0005737">
    <property type="term" value="C:cytoplasm"/>
    <property type="evidence" value="ECO:0007669"/>
    <property type="project" value="InterPro"/>
</dbReference>
<dbReference type="AlphaFoldDB" id="Q4TIL8"/>
<evidence type="ECO:0000259" key="1">
    <source>
        <dbReference type="Pfam" id="PF03068"/>
    </source>
</evidence>
<dbReference type="PANTHER" id="PTHR10837">
    <property type="entry name" value="PEPTIDYLARGININE DEIMINASE"/>
    <property type="match status" value="1"/>
</dbReference>
<dbReference type="SUPFAM" id="SSF55909">
    <property type="entry name" value="Pentein"/>
    <property type="match status" value="1"/>
</dbReference>
<feature type="non-terminal residue" evidence="2">
    <location>
        <position position="1"/>
    </location>
</feature>
<dbReference type="InterPro" id="IPR004303">
    <property type="entry name" value="PAD"/>
</dbReference>
<organism evidence="2">
    <name type="scientific">Tetraodon nigroviridis</name>
    <name type="common">Spotted green pufferfish</name>
    <name type="synonym">Chelonodon nigroviridis</name>
    <dbReference type="NCBI Taxonomy" id="99883"/>
    <lineage>
        <taxon>Eukaryota</taxon>
        <taxon>Metazoa</taxon>
        <taxon>Chordata</taxon>
        <taxon>Craniata</taxon>
        <taxon>Vertebrata</taxon>
        <taxon>Euteleostomi</taxon>
        <taxon>Actinopterygii</taxon>
        <taxon>Neopterygii</taxon>
        <taxon>Teleostei</taxon>
        <taxon>Neoteleostei</taxon>
        <taxon>Acanthomorphata</taxon>
        <taxon>Eupercaria</taxon>
        <taxon>Tetraodontiformes</taxon>
        <taxon>Tetradontoidea</taxon>
        <taxon>Tetraodontidae</taxon>
        <taxon>Tetraodon</taxon>
    </lineage>
</organism>
<dbReference type="EMBL" id="CAAE01001985">
    <property type="protein sequence ID" value="CAF87264.1"/>
    <property type="molecule type" value="Genomic_DNA"/>
</dbReference>
<dbReference type="OrthoDB" id="5102063at2759"/>
<gene>
    <name evidence="2" type="ORF">GSTENG00037550001</name>
</gene>
<evidence type="ECO:0000313" key="2">
    <source>
        <dbReference type="EMBL" id="CAF87264.1"/>
    </source>
</evidence>
<dbReference type="KEGG" id="tng:GSTEN00037550G001"/>
<proteinExistence type="predicted"/>
<reference evidence="2" key="1">
    <citation type="journal article" date="2004" name="Nature">
        <title>Genome duplication in the teleost fish Tetraodon nigroviridis reveals the early vertebrate proto-karyotype.</title>
        <authorList>
            <person name="Jaillon O."/>
            <person name="Aury J.-M."/>
            <person name="Brunet F."/>
            <person name="Petit J.-L."/>
            <person name="Stange-Thomann N."/>
            <person name="Mauceli E."/>
            <person name="Bouneau L."/>
            <person name="Fischer C."/>
            <person name="Ozouf-Costaz C."/>
            <person name="Bernot A."/>
            <person name="Nicaud S."/>
            <person name="Jaffe D."/>
            <person name="Fisher S."/>
            <person name="Lutfalla G."/>
            <person name="Dossat C."/>
            <person name="Segurens B."/>
            <person name="Dasilva C."/>
            <person name="Salanoubat M."/>
            <person name="Levy M."/>
            <person name="Boudet N."/>
            <person name="Castellano S."/>
            <person name="Anthouard V."/>
            <person name="Jubin C."/>
            <person name="Castelli V."/>
            <person name="Katinka M."/>
            <person name="Vacherie B."/>
            <person name="Biemont C."/>
            <person name="Skalli Z."/>
            <person name="Cattolico L."/>
            <person name="Poulain J."/>
            <person name="De Berardinis V."/>
            <person name="Cruaud C."/>
            <person name="Duprat S."/>
            <person name="Brottier P."/>
            <person name="Coutanceau J.-P."/>
            <person name="Gouzy J."/>
            <person name="Parra G."/>
            <person name="Lardier G."/>
            <person name="Chapple C."/>
            <person name="McKernan K.J."/>
            <person name="McEwan P."/>
            <person name="Bosak S."/>
            <person name="Kellis M."/>
            <person name="Volff J.-N."/>
            <person name="Guigo R."/>
            <person name="Zody M.C."/>
            <person name="Mesirov J."/>
            <person name="Lindblad-Toh K."/>
            <person name="Birren B."/>
            <person name="Nusbaum C."/>
            <person name="Kahn D."/>
            <person name="Robinson-Rechavi M."/>
            <person name="Laudet V."/>
            <person name="Schachter V."/>
            <person name="Quetier F."/>
            <person name="Saurin W."/>
            <person name="Scarpelli C."/>
            <person name="Wincker P."/>
            <person name="Lander E.S."/>
            <person name="Weissenbach J."/>
            <person name="Roest Crollius H."/>
        </authorList>
    </citation>
    <scope>NUCLEOTIDE SEQUENCE [LARGE SCALE GENOMIC DNA]</scope>
</reference>
<reference evidence="2" key="2">
    <citation type="submission" date="2004-02" db="EMBL/GenBank/DDBJ databases">
        <authorList>
            <consortium name="Genoscope"/>
            <consortium name="Whitehead Institute Centre for Genome Research"/>
        </authorList>
    </citation>
    <scope>NUCLEOTIDE SEQUENCE</scope>
</reference>
<dbReference type="Gene3D" id="3.75.10.10">
    <property type="entry name" value="L-arginine/glycine Amidinotransferase, Chain A"/>
    <property type="match status" value="1"/>
</dbReference>
<dbReference type="PANTHER" id="PTHR10837:SF8">
    <property type="entry name" value="PROTEIN-ARGININE DEIMINASE"/>
    <property type="match status" value="1"/>
</dbReference>
<protein>
    <submittedName>
        <fullName evidence="2">(spotted green pufferfish) hypothetical protein</fullName>
    </submittedName>
</protein>
<accession>Q4TIL8</accession>
<dbReference type="GO" id="GO:0005634">
    <property type="term" value="C:nucleus"/>
    <property type="evidence" value="ECO:0007669"/>
    <property type="project" value="TreeGrafter"/>
</dbReference>
<comment type="caution">
    <text evidence="2">The sequence shown here is derived from an EMBL/GenBank/DDBJ whole genome shotgun (WGS) entry which is preliminary data.</text>
</comment>
<sequence>DELEFGYIDSPHQRFPVVLDSPRDGKLRDFPYKDLLV</sequence>
<feature type="domain" description="Protein-arginine deiminase C-terminal" evidence="1">
    <location>
        <begin position="1"/>
        <end position="36"/>
    </location>
</feature>
<dbReference type="Pfam" id="PF03068">
    <property type="entry name" value="PAD"/>
    <property type="match status" value="1"/>
</dbReference>
<dbReference type="GO" id="GO:0005509">
    <property type="term" value="F:calcium ion binding"/>
    <property type="evidence" value="ECO:0007669"/>
    <property type="project" value="InterPro"/>
</dbReference>
<dbReference type="GO" id="GO:0004668">
    <property type="term" value="F:protein-arginine deiminase activity"/>
    <property type="evidence" value="ECO:0007669"/>
    <property type="project" value="InterPro"/>
</dbReference>
<name>Q4TIL8_TETNG</name>